<keyword evidence="5" id="KW-1185">Reference proteome</keyword>
<reference evidence="4 5" key="1">
    <citation type="submission" date="2021-01" db="EMBL/GenBank/DDBJ databases">
        <title>Brevundimonas vitis sp. nov., an bacterium isolated from grape (Vitis vinifera).</title>
        <authorList>
            <person name="Jiang L."/>
            <person name="Lee J."/>
        </authorList>
    </citation>
    <scope>NUCLEOTIDE SEQUENCE [LARGE SCALE GENOMIC DNA]</scope>
    <source>
        <strain evidence="4 5">GRTSA-9</strain>
    </source>
</reference>
<evidence type="ECO:0000256" key="2">
    <source>
        <dbReference type="SAM" id="MobiDB-lite"/>
    </source>
</evidence>
<dbReference type="RefSeq" id="WP_201102140.1">
    <property type="nucleotide sequence ID" value="NZ_CP067977.1"/>
</dbReference>
<dbReference type="EMBL" id="CP067977">
    <property type="protein sequence ID" value="QQQ17764.1"/>
    <property type="molecule type" value="Genomic_DNA"/>
</dbReference>
<evidence type="ECO:0008006" key="6">
    <source>
        <dbReference type="Google" id="ProtNLM"/>
    </source>
</evidence>
<keyword evidence="3" id="KW-1133">Transmembrane helix</keyword>
<feature type="region of interest" description="Disordered" evidence="2">
    <location>
        <begin position="140"/>
        <end position="164"/>
    </location>
</feature>
<evidence type="ECO:0000313" key="4">
    <source>
        <dbReference type="EMBL" id="QQQ17764.1"/>
    </source>
</evidence>
<keyword evidence="3" id="KW-0812">Transmembrane</keyword>
<accession>A0ABX7BJN1</accession>
<gene>
    <name evidence="4" type="ORF">JIP62_10510</name>
</gene>
<name>A0ABX7BJN1_9CAUL</name>
<protein>
    <recommendedName>
        <fullName evidence="6">Bacteriophage Rz lysis protein</fullName>
    </recommendedName>
</protein>
<keyword evidence="3" id="KW-0472">Membrane</keyword>
<evidence type="ECO:0000256" key="1">
    <source>
        <dbReference type="SAM" id="Coils"/>
    </source>
</evidence>
<feature type="transmembrane region" description="Helical" evidence="3">
    <location>
        <begin position="6"/>
        <end position="26"/>
    </location>
</feature>
<sequence>MIRTALDWRAWAVAGVAGLALSLWVVTVERDHAREKADDLAADLTKAEAGWLAARAGKKKAEDALADYARTSALTFQAQAEASRAMAAEIEQLNRRVRAAHQEIARADGSLRLDDPLPRGVRDGLACAGGDAVACAAAPAGRVPSGTAEPRADTGPSGRVDHGA</sequence>
<evidence type="ECO:0000313" key="5">
    <source>
        <dbReference type="Proteomes" id="UP000595448"/>
    </source>
</evidence>
<proteinExistence type="predicted"/>
<evidence type="ECO:0000256" key="3">
    <source>
        <dbReference type="SAM" id="Phobius"/>
    </source>
</evidence>
<organism evidence="4 5">
    <name type="scientific">Brevundimonas vitisensis</name>
    <dbReference type="NCBI Taxonomy" id="2800818"/>
    <lineage>
        <taxon>Bacteria</taxon>
        <taxon>Pseudomonadati</taxon>
        <taxon>Pseudomonadota</taxon>
        <taxon>Alphaproteobacteria</taxon>
        <taxon>Caulobacterales</taxon>
        <taxon>Caulobacteraceae</taxon>
        <taxon>Brevundimonas</taxon>
    </lineage>
</organism>
<keyword evidence="1" id="KW-0175">Coiled coil</keyword>
<dbReference type="Proteomes" id="UP000595448">
    <property type="component" value="Chromosome"/>
</dbReference>
<feature type="coiled-coil region" evidence="1">
    <location>
        <begin position="83"/>
        <end position="110"/>
    </location>
</feature>